<dbReference type="EMBL" id="NEWD01000007">
    <property type="protein sequence ID" value="OXN00931.1"/>
    <property type="molecule type" value="Genomic_DNA"/>
</dbReference>
<name>A0A229VZ94_9BIFI</name>
<dbReference type="InterPro" id="IPR044060">
    <property type="entry name" value="Bacterial_rp_domain"/>
</dbReference>
<feature type="region of interest" description="Disordered" evidence="1">
    <location>
        <begin position="638"/>
        <end position="667"/>
    </location>
</feature>
<feature type="transmembrane region" description="Helical" evidence="2">
    <location>
        <begin position="43"/>
        <end position="62"/>
    </location>
</feature>
<feature type="compositionally biased region" description="Low complexity" evidence="1">
    <location>
        <begin position="959"/>
        <end position="968"/>
    </location>
</feature>
<feature type="compositionally biased region" description="Polar residues" evidence="1">
    <location>
        <begin position="638"/>
        <end position="652"/>
    </location>
</feature>
<evidence type="ECO:0000259" key="3">
    <source>
        <dbReference type="Pfam" id="PF18998"/>
    </source>
</evidence>
<dbReference type="RefSeq" id="WP_093960051.1">
    <property type="nucleotide sequence ID" value="NZ_NEWD01000007.1"/>
</dbReference>
<gene>
    <name evidence="4" type="ORF">Tam10B_0888</name>
</gene>
<evidence type="ECO:0000256" key="2">
    <source>
        <dbReference type="SAM" id="Phobius"/>
    </source>
</evidence>
<keyword evidence="5" id="KW-1185">Reference proteome</keyword>
<feature type="region of interest" description="Disordered" evidence="1">
    <location>
        <begin position="1"/>
        <end position="33"/>
    </location>
</feature>
<evidence type="ECO:0000313" key="5">
    <source>
        <dbReference type="Proteomes" id="UP000215433"/>
    </source>
</evidence>
<protein>
    <recommendedName>
        <fullName evidence="3">Bacterial repeat domain-containing protein</fullName>
    </recommendedName>
</protein>
<accession>A0A229VZ94</accession>
<sequence length="1003" mass="106591">MVRTSHVEDSSDPVRRRNGVIRSEKGRADREASGARAHLIRRVAGTFAAITAALAMMIAPAASAAPAATKTDASTLNPVVTYTGDGMTFSKISHAGSGVETNDGIVDYAGKGLVKPYEQGVSQEGNGSRGQSYSYASAVYGDWVYINTMYGGLGIANILNYSVPGMSAEAMKAAMDTMYNGNLYMGEPDGVQAGGILVKVNVKTGETKILMSRENGVMPTFRDALVLNGKIYFVGMIVDTTHLNQRELATALAMQNGFPVIYQIDPEDNDRITCVYDALGILSDDKATSEAGKTRYDKLIADNVFTSTRAIADFNGTLIAGALDNDGVFLTASKDPSAGEDSFKTIATMEDFGGEPAWHRTDVNGGGGIYQAIEYNGQLYVVVCTGTPANQNAQGTKQAFSIWRGTVNGDPTERSSWTWSRVVGDTSKGARYTYGIDPSRISAGAATLVKYNGQLYIGDYNDVSSALQGFVLQKNFTTQATNLEQSINLYRMDANENVELVVGDPTDMFPKGGISGTGTGYGSHMNQYTWQATVYEGKLYIGTMDTTTLLEPIAQFTNGDLIHMTPDEWKKQINYLRVFLELLIKDSTNSGDASANGSGNAAANGDKAPEASTFSARSADSASTDSAGAADLVAQAVTQASDRKQQTMPQTLSLDSDSAKSKDSGKVSLTDDQTAKLVDGLTNGGIVPGSLDDTALADQINDLNNQLNALDSLIGAKASDGAQFRDAYAQLLDEYGKIAVPDNLKPLYDMLLKLTTKENLQAYAKSVKYLKTSKSGFDLYAISDKDGKVSVETVTKNGFGDRYNHGLRIFAKTSDYLLIGTANPFYGTQLWRTPNTQKVKYAITVSDDGNGTASASVKTAAQGERVTIAAKPNDGYRLKEWKVLYGGVGVKDNAFVMTNKDVAVQAVFEKTNDAVDPNQPDNGGVEGGGTETDGKTGSDNGSNAAQNVPSNANRTVDNSQTTSAKTTKKLSATGTAIVGVSVGAVLALVVGGAFVLNRRKARR</sequence>
<dbReference type="Proteomes" id="UP000215433">
    <property type="component" value="Unassembled WGS sequence"/>
</dbReference>
<feature type="region of interest" description="Disordered" evidence="1">
    <location>
        <begin position="911"/>
        <end position="968"/>
    </location>
</feature>
<dbReference type="OrthoDB" id="1746166at2"/>
<reference evidence="4 5" key="1">
    <citation type="submission" date="2017-05" db="EMBL/GenBank/DDBJ databases">
        <title>Bifidobacterium vansinderenii sp. nov.</title>
        <authorList>
            <person name="Lugli G.A."/>
            <person name="Duranti S."/>
            <person name="Mangifesta M."/>
        </authorList>
    </citation>
    <scope>NUCLEOTIDE SEQUENCE [LARGE SCALE GENOMIC DNA]</scope>
    <source>
        <strain evidence="4 5">Tam10B</strain>
    </source>
</reference>
<feature type="transmembrane region" description="Helical" evidence="2">
    <location>
        <begin position="976"/>
        <end position="996"/>
    </location>
</feature>
<feature type="region of interest" description="Disordered" evidence="1">
    <location>
        <begin position="590"/>
        <end position="622"/>
    </location>
</feature>
<keyword evidence="2" id="KW-0812">Transmembrane</keyword>
<dbReference type="Pfam" id="PF18998">
    <property type="entry name" value="Flg_new_2"/>
    <property type="match status" value="1"/>
</dbReference>
<evidence type="ECO:0000313" key="4">
    <source>
        <dbReference type="EMBL" id="OXN00931.1"/>
    </source>
</evidence>
<feature type="compositionally biased region" description="Polar residues" evidence="1">
    <location>
        <begin position="938"/>
        <end position="958"/>
    </location>
</feature>
<comment type="caution">
    <text evidence="4">The sequence shown here is derived from an EMBL/GenBank/DDBJ whole genome shotgun (WGS) entry which is preliminary data.</text>
</comment>
<feature type="compositionally biased region" description="Basic and acidic residues" evidence="1">
    <location>
        <begin position="22"/>
        <end position="33"/>
    </location>
</feature>
<evidence type="ECO:0000256" key="1">
    <source>
        <dbReference type="SAM" id="MobiDB-lite"/>
    </source>
</evidence>
<organism evidence="4 5">
    <name type="scientific">Bifidobacterium vansinderenii</name>
    <dbReference type="NCBI Taxonomy" id="1984871"/>
    <lineage>
        <taxon>Bacteria</taxon>
        <taxon>Bacillati</taxon>
        <taxon>Actinomycetota</taxon>
        <taxon>Actinomycetes</taxon>
        <taxon>Bifidobacteriales</taxon>
        <taxon>Bifidobacteriaceae</taxon>
        <taxon>Bifidobacterium</taxon>
    </lineage>
</organism>
<feature type="compositionally biased region" description="Basic and acidic residues" evidence="1">
    <location>
        <begin position="1"/>
        <end position="15"/>
    </location>
</feature>
<dbReference type="AlphaFoldDB" id="A0A229VZ94"/>
<keyword evidence="2" id="KW-1133">Transmembrane helix</keyword>
<keyword evidence="2" id="KW-0472">Membrane</keyword>
<proteinExistence type="predicted"/>
<feature type="domain" description="Bacterial repeat" evidence="3">
    <location>
        <begin position="841"/>
        <end position="911"/>
    </location>
</feature>